<sequence length="209" mass="22786">MFNFYCTISLATLLSAALPAFSQDAFPQPRAAWQLGLGSAGMGTGDYIGFKAHVEYAPLFGRYLGTGTRLAFVGGSRESYNWLKNPTPTSNGITVPFVMSYQALNAEQEVYIYPFGNNKRVLFALGGGGYLGYSNRYGAPETRGDFTTGTPTVVLDQEHGVHVGYMFSLNLDVAVDENRNWLVGGKASFQNDTFGNSLATLQLKLGRRF</sequence>
<comment type="caution">
    <text evidence="2">The sequence shown here is derived from an EMBL/GenBank/DDBJ whole genome shotgun (WGS) entry which is preliminary data.</text>
</comment>
<dbReference type="EMBL" id="BMHT01000009">
    <property type="protein sequence ID" value="GGF25210.1"/>
    <property type="molecule type" value="Genomic_DNA"/>
</dbReference>
<dbReference type="Proteomes" id="UP000632273">
    <property type="component" value="Unassembled WGS sequence"/>
</dbReference>
<protein>
    <recommendedName>
        <fullName evidence="4">Outer membrane protein beta-barrel domain-containing protein</fullName>
    </recommendedName>
</protein>
<organism evidence="2 3">
    <name type="scientific">Hymenobacter cavernae</name>
    <dbReference type="NCBI Taxonomy" id="2044852"/>
    <lineage>
        <taxon>Bacteria</taxon>
        <taxon>Pseudomonadati</taxon>
        <taxon>Bacteroidota</taxon>
        <taxon>Cytophagia</taxon>
        <taxon>Cytophagales</taxon>
        <taxon>Hymenobacteraceae</taxon>
        <taxon>Hymenobacter</taxon>
    </lineage>
</organism>
<evidence type="ECO:0000313" key="2">
    <source>
        <dbReference type="EMBL" id="GGF25210.1"/>
    </source>
</evidence>
<feature type="signal peptide" evidence="1">
    <location>
        <begin position="1"/>
        <end position="22"/>
    </location>
</feature>
<gene>
    <name evidence="2" type="ORF">GCM10011383_41010</name>
</gene>
<feature type="chain" id="PRO_5045320920" description="Outer membrane protein beta-barrel domain-containing protein" evidence="1">
    <location>
        <begin position="23"/>
        <end position="209"/>
    </location>
</feature>
<name>A0ABQ1UTM2_9BACT</name>
<evidence type="ECO:0000256" key="1">
    <source>
        <dbReference type="SAM" id="SignalP"/>
    </source>
</evidence>
<keyword evidence="3" id="KW-1185">Reference proteome</keyword>
<evidence type="ECO:0000313" key="3">
    <source>
        <dbReference type="Proteomes" id="UP000632273"/>
    </source>
</evidence>
<keyword evidence="1" id="KW-0732">Signal</keyword>
<proteinExistence type="predicted"/>
<accession>A0ABQ1UTM2</accession>
<evidence type="ECO:0008006" key="4">
    <source>
        <dbReference type="Google" id="ProtNLM"/>
    </source>
</evidence>
<reference evidence="3" key="1">
    <citation type="journal article" date="2019" name="Int. J. Syst. Evol. Microbiol.">
        <title>The Global Catalogue of Microorganisms (GCM) 10K type strain sequencing project: providing services to taxonomists for standard genome sequencing and annotation.</title>
        <authorList>
            <consortium name="The Broad Institute Genomics Platform"/>
            <consortium name="The Broad Institute Genome Sequencing Center for Infectious Disease"/>
            <person name="Wu L."/>
            <person name="Ma J."/>
        </authorList>
    </citation>
    <scope>NUCLEOTIDE SEQUENCE [LARGE SCALE GENOMIC DNA]</scope>
    <source>
        <strain evidence="3">CGMCC 1.15197</strain>
    </source>
</reference>